<evidence type="ECO:0000256" key="2">
    <source>
        <dbReference type="ARBA" id="ARBA00023235"/>
    </source>
</evidence>
<gene>
    <name evidence="3" type="ORF">JOE21_002103</name>
</gene>
<reference evidence="3 4" key="1">
    <citation type="submission" date="2023-07" db="EMBL/GenBank/DDBJ databases">
        <title>Genomic Encyclopedia of Type Strains, Phase IV (KMG-IV): sequencing the most valuable type-strain genomes for metagenomic binning, comparative biology and taxonomic classification.</title>
        <authorList>
            <person name="Goeker M."/>
        </authorList>
    </citation>
    <scope>NUCLEOTIDE SEQUENCE [LARGE SCALE GENOMIC DNA]</scope>
    <source>
        <strain evidence="3 4">DSM 45903</strain>
    </source>
</reference>
<dbReference type="InterPro" id="IPR004380">
    <property type="entry name" value="Asp_race"/>
</dbReference>
<dbReference type="NCBIfam" id="TIGR00035">
    <property type="entry name" value="asp_race"/>
    <property type="match status" value="1"/>
</dbReference>
<keyword evidence="4" id="KW-1185">Reference proteome</keyword>
<dbReference type="Gene3D" id="3.40.50.1860">
    <property type="match status" value="2"/>
</dbReference>
<comment type="caution">
    <text evidence="3">The sequence shown here is derived from an EMBL/GenBank/DDBJ whole genome shotgun (WGS) entry which is preliminary data.</text>
</comment>
<accession>A0ABU1IMU3</accession>
<evidence type="ECO:0000313" key="3">
    <source>
        <dbReference type="EMBL" id="MDR6226097.1"/>
    </source>
</evidence>
<evidence type="ECO:0000256" key="1">
    <source>
        <dbReference type="ARBA" id="ARBA00007847"/>
    </source>
</evidence>
<dbReference type="GO" id="GO:0047689">
    <property type="term" value="F:aspartate racemase activity"/>
    <property type="evidence" value="ECO:0007669"/>
    <property type="project" value="UniProtKB-EC"/>
</dbReference>
<proteinExistence type="inferred from homology"/>
<sequence length="229" mass="25898">MKTIGLLGGMSWESTSLYYRWINEETRRRRGGLHSAPMMIASVDFARIERLQHQNQWEEAGRLLAEEAKRLEHAGADFLVIATNTMHQVAPIIQSGTELPLLHIADATADVMEADGIRRVGLLGTRFTMEKRFYIERLEDRGFEVWVPQPAERDRVHSVIYEELCQGVIREESRTAYRDVMAGLAKRGAEAIILGCTEITLLIGEEDSPLPLYDTTHIHALRAVDWAAG</sequence>
<keyword evidence="2 3" id="KW-0413">Isomerase</keyword>
<evidence type="ECO:0000313" key="4">
    <source>
        <dbReference type="Proteomes" id="UP001185012"/>
    </source>
</evidence>
<dbReference type="EC" id="5.1.1.13" evidence="3"/>
<dbReference type="SUPFAM" id="SSF53681">
    <property type="entry name" value="Aspartate/glutamate racemase"/>
    <property type="match status" value="2"/>
</dbReference>
<dbReference type="Pfam" id="PF01177">
    <property type="entry name" value="Asp_Glu_race"/>
    <property type="match status" value="1"/>
</dbReference>
<dbReference type="PANTHER" id="PTHR21198:SF7">
    <property type="entry name" value="ASPARTATE-GLUTAMATE RACEMASE FAMILY"/>
    <property type="match status" value="1"/>
</dbReference>
<name>A0ABU1IMU3_9BACL</name>
<dbReference type="InterPro" id="IPR015942">
    <property type="entry name" value="Asp/Glu/hydantoin_racemase"/>
</dbReference>
<dbReference type="InterPro" id="IPR001920">
    <property type="entry name" value="Asp/Glu_race"/>
</dbReference>
<dbReference type="Proteomes" id="UP001185012">
    <property type="component" value="Unassembled WGS sequence"/>
</dbReference>
<organism evidence="3 4">
    <name type="scientific">Desmospora profundinema</name>
    <dbReference type="NCBI Taxonomy" id="1571184"/>
    <lineage>
        <taxon>Bacteria</taxon>
        <taxon>Bacillati</taxon>
        <taxon>Bacillota</taxon>
        <taxon>Bacilli</taxon>
        <taxon>Bacillales</taxon>
        <taxon>Thermoactinomycetaceae</taxon>
        <taxon>Desmospora</taxon>
    </lineage>
</organism>
<comment type="similarity">
    <text evidence="1">Belongs to the aspartate/glutamate racemases family.</text>
</comment>
<dbReference type="EMBL" id="JAVDQG010000004">
    <property type="protein sequence ID" value="MDR6226097.1"/>
    <property type="molecule type" value="Genomic_DNA"/>
</dbReference>
<dbReference type="PANTHER" id="PTHR21198">
    <property type="entry name" value="GLUTAMATE RACEMASE"/>
    <property type="match status" value="1"/>
</dbReference>
<protein>
    <submittedName>
        <fullName evidence="3">Aspartate racemase</fullName>
        <ecNumber evidence="3">5.1.1.13</ecNumber>
    </submittedName>
</protein>
<dbReference type="RefSeq" id="WP_309865538.1">
    <property type="nucleotide sequence ID" value="NZ_JAVDQG010000004.1"/>
</dbReference>